<dbReference type="EMBL" id="BGPR01050187">
    <property type="protein sequence ID" value="GBO27201.1"/>
    <property type="molecule type" value="Genomic_DNA"/>
</dbReference>
<dbReference type="EMBL" id="BGPR01050191">
    <property type="protein sequence ID" value="GBO27203.1"/>
    <property type="molecule type" value="Genomic_DNA"/>
</dbReference>
<evidence type="ECO:0000313" key="4">
    <source>
        <dbReference type="EMBL" id="GBO27601.1"/>
    </source>
</evidence>
<sequence>MWIRSHQISKRVLAPGRAYSNGRTEFPPPAIVRASFGKGRAVASDGRNDSGLSTRAAAVIEFDSDNTAGRGESFLGSSRPHRRMKGIPEGTTQDERKWVINLPTLRKTTRAQWRSVPLVFSDSTTSV</sequence>
<evidence type="ECO:0000256" key="1">
    <source>
        <dbReference type="SAM" id="MobiDB-lite"/>
    </source>
</evidence>
<protein>
    <submittedName>
        <fullName evidence="4">Uncharacterized protein</fullName>
    </submittedName>
</protein>
<proteinExistence type="predicted"/>
<name>A0A4Y2VSE2_ARAVE</name>
<dbReference type="AlphaFoldDB" id="A0A4Y2VSE2"/>
<comment type="caution">
    <text evidence="4">The sequence shown here is derived from an EMBL/GenBank/DDBJ whole genome shotgun (WGS) entry which is preliminary data.</text>
</comment>
<organism evidence="4 5">
    <name type="scientific">Araneus ventricosus</name>
    <name type="common">Orbweaver spider</name>
    <name type="synonym">Epeira ventricosa</name>
    <dbReference type="NCBI Taxonomy" id="182803"/>
    <lineage>
        <taxon>Eukaryota</taxon>
        <taxon>Metazoa</taxon>
        <taxon>Ecdysozoa</taxon>
        <taxon>Arthropoda</taxon>
        <taxon>Chelicerata</taxon>
        <taxon>Arachnida</taxon>
        <taxon>Araneae</taxon>
        <taxon>Araneomorphae</taxon>
        <taxon>Entelegynae</taxon>
        <taxon>Araneoidea</taxon>
        <taxon>Araneidae</taxon>
        <taxon>Araneus</taxon>
    </lineage>
</organism>
<evidence type="ECO:0000313" key="2">
    <source>
        <dbReference type="EMBL" id="GBO27201.1"/>
    </source>
</evidence>
<gene>
    <name evidence="2" type="ORF">AVEN_15795_1</name>
    <name evidence="3" type="ORF">AVEN_171067_1</name>
    <name evidence="4" type="ORF">AVEN_272518_1</name>
</gene>
<accession>A0A4Y2VSE2</accession>
<feature type="region of interest" description="Disordered" evidence="1">
    <location>
        <begin position="66"/>
        <end position="94"/>
    </location>
</feature>
<reference evidence="4 5" key="1">
    <citation type="journal article" date="2019" name="Sci. Rep.">
        <title>Orb-weaving spider Araneus ventricosus genome elucidates the spidroin gene catalogue.</title>
        <authorList>
            <person name="Kono N."/>
            <person name="Nakamura H."/>
            <person name="Ohtoshi R."/>
            <person name="Moran D.A.P."/>
            <person name="Shinohara A."/>
            <person name="Yoshida Y."/>
            <person name="Fujiwara M."/>
            <person name="Mori M."/>
            <person name="Tomita M."/>
            <person name="Arakawa K."/>
        </authorList>
    </citation>
    <scope>NUCLEOTIDE SEQUENCE [LARGE SCALE GENOMIC DNA]</scope>
</reference>
<dbReference type="EMBL" id="BGPR01050619">
    <property type="protein sequence ID" value="GBO27601.1"/>
    <property type="molecule type" value="Genomic_DNA"/>
</dbReference>
<dbReference type="Proteomes" id="UP000499080">
    <property type="component" value="Unassembled WGS sequence"/>
</dbReference>
<keyword evidence="5" id="KW-1185">Reference proteome</keyword>
<evidence type="ECO:0000313" key="5">
    <source>
        <dbReference type="Proteomes" id="UP000499080"/>
    </source>
</evidence>
<evidence type="ECO:0000313" key="3">
    <source>
        <dbReference type="EMBL" id="GBO27203.1"/>
    </source>
</evidence>